<dbReference type="STRING" id="1244108.SAMN05444004_10573"/>
<dbReference type="PANTHER" id="PTHR12815:SF42">
    <property type="entry name" value="BACTERIAL SURFACE ANTIGEN (D15) DOMAIN-CONTAINING PROTEIN"/>
    <property type="match status" value="1"/>
</dbReference>
<dbReference type="Gene3D" id="3.10.20.310">
    <property type="entry name" value="membrane protein fhac"/>
    <property type="match status" value="1"/>
</dbReference>
<proteinExistence type="predicted"/>
<protein>
    <submittedName>
        <fullName evidence="6">Autotransporter secretion outer membrane protein TamA</fullName>
    </submittedName>
</protein>
<gene>
    <name evidence="6" type="ORF">SAMN05444004_10573</name>
</gene>
<dbReference type="InterPro" id="IPR010827">
    <property type="entry name" value="BamA/TamA_POTRA"/>
</dbReference>
<evidence type="ECO:0000259" key="4">
    <source>
        <dbReference type="Pfam" id="PF01103"/>
    </source>
</evidence>
<keyword evidence="7" id="KW-1185">Reference proteome</keyword>
<dbReference type="OrthoDB" id="9769707at2"/>
<evidence type="ECO:0000256" key="2">
    <source>
        <dbReference type="ARBA" id="ARBA00022452"/>
    </source>
</evidence>
<dbReference type="InterPro" id="IPR039910">
    <property type="entry name" value="D15-like"/>
</dbReference>
<reference evidence="7" key="1">
    <citation type="submission" date="2016-10" db="EMBL/GenBank/DDBJ databases">
        <authorList>
            <person name="Varghese N."/>
            <person name="Submissions S."/>
        </authorList>
    </citation>
    <scope>NUCLEOTIDE SEQUENCE [LARGE SCALE GENOMIC DNA]</scope>
    <source>
        <strain evidence="7">DSM 100420</strain>
    </source>
</reference>
<dbReference type="EMBL" id="FNPX01000005">
    <property type="protein sequence ID" value="SDZ02286.1"/>
    <property type="molecule type" value="Genomic_DNA"/>
</dbReference>
<organism evidence="6 7">
    <name type="scientific">Jannaschia faecimaris</name>
    <dbReference type="NCBI Taxonomy" id="1244108"/>
    <lineage>
        <taxon>Bacteria</taxon>
        <taxon>Pseudomonadati</taxon>
        <taxon>Pseudomonadota</taxon>
        <taxon>Alphaproteobacteria</taxon>
        <taxon>Rhodobacterales</taxon>
        <taxon>Roseobacteraceae</taxon>
        <taxon>Jannaschia</taxon>
    </lineage>
</organism>
<accession>A0A1H3PMP9</accession>
<evidence type="ECO:0000256" key="3">
    <source>
        <dbReference type="ARBA" id="ARBA00023136"/>
    </source>
</evidence>
<name>A0A1H3PMP9_9RHOB</name>
<keyword evidence="3" id="KW-0472">Membrane</keyword>
<dbReference type="GO" id="GO:0019867">
    <property type="term" value="C:outer membrane"/>
    <property type="evidence" value="ECO:0007669"/>
    <property type="project" value="InterPro"/>
</dbReference>
<evidence type="ECO:0000313" key="7">
    <source>
        <dbReference type="Proteomes" id="UP000198914"/>
    </source>
</evidence>
<feature type="domain" description="Bacterial surface antigen (D15)" evidence="4">
    <location>
        <begin position="315"/>
        <end position="612"/>
    </location>
</feature>
<feature type="domain" description="POTRA" evidence="5">
    <location>
        <begin position="221"/>
        <end position="288"/>
    </location>
</feature>
<dbReference type="Pfam" id="PF01103">
    <property type="entry name" value="Omp85"/>
    <property type="match status" value="1"/>
</dbReference>
<evidence type="ECO:0000259" key="5">
    <source>
        <dbReference type="Pfam" id="PF07244"/>
    </source>
</evidence>
<dbReference type="Proteomes" id="UP000198914">
    <property type="component" value="Unassembled WGS sequence"/>
</dbReference>
<comment type="subcellular location">
    <subcellularLocation>
        <location evidence="1">Membrane</location>
    </subcellularLocation>
</comment>
<evidence type="ECO:0000256" key="1">
    <source>
        <dbReference type="ARBA" id="ARBA00004370"/>
    </source>
</evidence>
<dbReference type="PANTHER" id="PTHR12815">
    <property type="entry name" value="SORTING AND ASSEMBLY MACHINERY SAMM50 PROTEIN FAMILY MEMBER"/>
    <property type="match status" value="1"/>
</dbReference>
<dbReference type="AlphaFoldDB" id="A0A1H3PMP9"/>
<dbReference type="Gene3D" id="2.40.160.50">
    <property type="entry name" value="membrane protein fhac: a member of the omp85/tpsb transporter family"/>
    <property type="match status" value="1"/>
</dbReference>
<evidence type="ECO:0000313" key="6">
    <source>
        <dbReference type="EMBL" id="SDZ02286.1"/>
    </source>
</evidence>
<keyword evidence="2" id="KW-0812">Transmembrane</keyword>
<dbReference type="Pfam" id="PF07244">
    <property type="entry name" value="POTRA"/>
    <property type="match status" value="1"/>
</dbReference>
<dbReference type="InterPro" id="IPR000184">
    <property type="entry name" value="Bac_surfAg_D15"/>
</dbReference>
<keyword evidence="2" id="KW-1134">Transmembrane beta strand</keyword>
<sequence length="612" mass="64932">MGTALRSAPPGQPAIELDVNVRMITAAGLALSILVGPVWAAELNMILPRDDGLRDNLRAASLTKTAVDEGETERRNLVAATQADYQRLLAVLFEAGYFSPVITIQVDGVEAASLPAVSAAAPVNQIVITVESGPQFLFRRAEISPVAPGTEIPEAFRSGAIAGTAPIRQAATAGVEGWRAVGHAKADIASQQITADHPAQRLDARLTVEPGPRLQYGPTFVDGSEDVRANHIQRIANLRQGEVFDPEEVRASARRLQRTGAFSSVSITESEQIGPANTLPMTVQVVERLPRRIGFGAEVSTDDGLSTSAFWLHRNLTGYADSLRIEGEVSGVGGSSGGADYGISFAYNRPSTFNPETDLFVNGGIESLDEPNFKTDRVYVEGGARRIVSERFQYSYGVGYEYSKDTDAFGERTFSTLSVPLKATYDRRNDALNPSDGYYIEAGMRPFVGFQDAGSGVAFDADLRGYRAFGNDDRTVLAARLQLGSIVGPDIDEVPSHTLFFSGGGGSVRGQEFQSLGVALPSGELVGGRSFVGLSTEIRQQITQSIGVVGFVDFGLVSPDSTFSGGDTHSGAGLGVRYNTGIGPIRFDIGVPLSGPGDPSGVEIYIGIGQAF</sequence>